<dbReference type="CDD" id="cd06579">
    <property type="entry name" value="TM_PBP1_transp_AraH_like"/>
    <property type="match status" value="1"/>
</dbReference>
<keyword evidence="4 6" id="KW-1133">Transmembrane helix</keyword>
<comment type="subcellular location">
    <subcellularLocation>
        <location evidence="1">Cell membrane</location>
        <topology evidence="1">Multi-pass membrane protein</topology>
    </subcellularLocation>
</comment>
<comment type="caution">
    <text evidence="7">The sequence shown here is derived from an EMBL/GenBank/DDBJ whole genome shotgun (WGS) entry which is preliminary data.</text>
</comment>
<evidence type="ECO:0000256" key="6">
    <source>
        <dbReference type="SAM" id="Phobius"/>
    </source>
</evidence>
<feature type="transmembrane region" description="Helical" evidence="6">
    <location>
        <begin position="81"/>
        <end position="103"/>
    </location>
</feature>
<feature type="transmembrane region" description="Helical" evidence="6">
    <location>
        <begin position="150"/>
        <end position="174"/>
    </location>
</feature>
<evidence type="ECO:0000313" key="8">
    <source>
        <dbReference type="Proteomes" id="UP000604241"/>
    </source>
</evidence>
<evidence type="ECO:0000256" key="1">
    <source>
        <dbReference type="ARBA" id="ARBA00004651"/>
    </source>
</evidence>
<dbReference type="Proteomes" id="UP000604241">
    <property type="component" value="Unassembled WGS sequence"/>
</dbReference>
<dbReference type="PANTHER" id="PTHR32196">
    <property type="entry name" value="ABC TRANSPORTER PERMEASE PROTEIN YPHD-RELATED-RELATED"/>
    <property type="match status" value="1"/>
</dbReference>
<dbReference type="InterPro" id="IPR001851">
    <property type="entry name" value="ABC_transp_permease"/>
</dbReference>
<keyword evidence="3 6" id="KW-0812">Transmembrane</keyword>
<proteinExistence type="predicted"/>
<reference evidence="7 8" key="1">
    <citation type="submission" date="2020-08" db="EMBL/GenBank/DDBJ databases">
        <title>A Genomic Blueprint of the Chicken Gut Microbiome.</title>
        <authorList>
            <person name="Gilroy R."/>
            <person name="Ravi A."/>
            <person name="Getino M."/>
            <person name="Pursley I."/>
            <person name="Horton D.L."/>
            <person name="Alikhan N.-F."/>
            <person name="Baker D."/>
            <person name="Gharbi K."/>
            <person name="Hall N."/>
            <person name="Watson M."/>
            <person name="Adriaenssens E.M."/>
            <person name="Foster-Nyarko E."/>
            <person name="Jarju S."/>
            <person name="Secka A."/>
            <person name="Antonio M."/>
            <person name="Oren A."/>
            <person name="Chaudhuri R."/>
            <person name="La Ragione R.M."/>
            <person name="Hildebrand F."/>
            <person name="Pallen M.J."/>
        </authorList>
    </citation>
    <scope>NUCLEOTIDE SEQUENCE [LARGE SCALE GENOMIC DNA]</scope>
    <source>
        <strain evidence="7 8">Sa3CUA2</strain>
    </source>
</reference>
<accession>A0ABR8QE19</accession>
<keyword evidence="8" id="KW-1185">Reference proteome</keyword>
<evidence type="ECO:0000256" key="5">
    <source>
        <dbReference type="ARBA" id="ARBA00023136"/>
    </source>
</evidence>
<evidence type="ECO:0000256" key="4">
    <source>
        <dbReference type="ARBA" id="ARBA00022989"/>
    </source>
</evidence>
<evidence type="ECO:0000313" key="7">
    <source>
        <dbReference type="EMBL" id="MBD7918680.1"/>
    </source>
</evidence>
<organism evidence="7 8">
    <name type="scientific">Cellulomonas avistercoris</name>
    <dbReference type="NCBI Taxonomy" id="2762242"/>
    <lineage>
        <taxon>Bacteria</taxon>
        <taxon>Bacillati</taxon>
        <taxon>Actinomycetota</taxon>
        <taxon>Actinomycetes</taxon>
        <taxon>Micrococcales</taxon>
        <taxon>Cellulomonadaceae</taxon>
        <taxon>Cellulomonas</taxon>
    </lineage>
</organism>
<dbReference type="Pfam" id="PF02653">
    <property type="entry name" value="BPD_transp_2"/>
    <property type="match status" value="1"/>
</dbReference>
<feature type="transmembrane region" description="Helical" evidence="6">
    <location>
        <begin position="44"/>
        <end position="74"/>
    </location>
</feature>
<keyword evidence="5 6" id="KW-0472">Membrane</keyword>
<evidence type="ECO:0000256" key="2">
    <source>
        <dbReference type="ARBA" id="ARBA00022475"/>
    </source>
</evidence>
<sequence length="310" mass="31455">MSRQLAGPLAALAVAVVAFSLTTDTFLNPANVSLVLQQSVVIGTLALGQTLIILTAGIDLSAGAIMVLGTVLIARLAGEGNVLVAVLIGFLGCALMGAVNGLVVARWNLPPFIVTLGTLTVIAAATRLYTSSASYPVTSDVLRLLGSGPVVGGAKITYGTMLWLLLALALGYALTQTAWGTRVYAVGDSPHAARLTGIKVSRVLFSVYLVAGLIYAVAALAALGRTPIGDPSGYQTANLDTITAVVIGGTSLFGGRGGVAGTVVGALIVSVLQNGLTQAGIDSLYQQVAVGVLVIAAVGFDQLVRRRNKS</sequence>
<dbReference type="EMBL" id="JACSQV010000008">
    <property type="protein sequence ID" value="MBD7918680.1"/>
    <property type="molecule type" value="Genomic_DNA"/>
</dbReference>
<keyword evidence="2" id="KW-1003">Cell membrane</keyword>
<feature type="transmembrane region" description="Helical" evidence="6">
    <location>
        <begin position="284"/>
        <end position="304"/>
    </location>
</feature>
<protein>
    <submittedName>
        <fullName evidence="7">ABC transporter permease</fullName>
    </submittedName>
</protein>
<evidence type="ECO:0000256" key="3">
    <source>
        <dbReference type="ARBA" id="ARBA00022692"/>
    </source>
</evidence>
<feature type="transmembrane region" description="Helical" evidence="6">
    <location>
        <begin position="203"/>
        <end position="223"/>
    </location>
</feature>
<feature type="transmembrane region" description="Helical" evidence="6">
    <location>
        <begin position="244"/>
        <end position="272"/>
    </location>
</feature>
<name>A0ABR8QE19_9CELL</name>
<gene>
    <name evidence="7" type="ORF">H9657_10385</name>
</gene>
<feature type="transmembrane region" description="Helical" evidence="6">
    <location>
        <begin position="109"/>
        <end position="129"/>
    </location>
</feature>
<dbReference type="PANTHER" id="PTHR32196:SF72">
    <property type="entry name" value="RIBOSE IMPORT PERMEASE PROTEIN RBSC"/>
    <property type="match status" value="1"/>
</dbReference>